<dbReference type="EMBL" id="JARKIE010000432">
    <property type="protein sequence ID" value="KAJ7640210.1"/>
    <property type="molecule type" value="Genomic_DNA"/>
</dbReference>
<evidence type="ECO:0000313" key="3">
    <source>
        <dbReference type="Proteomes" id="UP001221757"/>
    </source>
</evidence>
<feature type="non-terminal residue" evidence="2">
    <location>
        <position position="85"/>
    </location>
</feature>
<organism evidence="2 3">
    <name type="scientific">Mycena rosella</name>
    <name type="common">Pink bonnet</name>
    <name type="synonym">Agaricus rosellus</name>
    <dbReference type="NCBI Taxonomy" id="1033263"/>
    <lineage>
        <taxon>Eukaryota</taxon>
        <taxon>Fungi</taxon>
        <taxon>Dikarya</taxon>
        <taxon>Basidiomycota</taxon>
        <taxon>Agaricomycotina</taxon>
        <taxon>Agaricomycetes</taxon>
        <taxon>Agaricomycetidae</taxon>
        <taxon>Agaricales</taxon>
        <taxon>Marasmiineae</taxon>
        <taxon>Mycenaceae</taxon>
        <taxon>Mycena</taxon>
    </lineage>
</organism>
<dbReference type="Proteomes" id="UP001221757">
    <property type="component" value="Unassembled WGS sequence"/>
</dbReference>
<proteinExistence type="predicted"/>
<dbReference type="CDD" id="cd00024">
    <property type="entry name" value="CD_CSD"/>
    <property type="match status" value="1"/>
</dbReference>
<dbReference type="InterPro" id="IPR016197">
    <property type="entry name" value="Chromo-like_dom_sf"/>
</dbReference>
<sequence>HEPNNEVIFPSREANRFYDFGMPDNQEWHVEEIMSHQWKSGRSVEFHIKWTAGNYTWELRTHLEECTSLDQYLEAMGVAKWQELP</sequence>
<dbReference type="SUPFAM" id="SSF54160">
    <property type="entry name" value="Chromo domain-like"/>
    <property type="match status" value="1"/>
</dbReference>
<evidence type="ECO:0000313" key="2">
    <source>
        <dbReference type="EMBL" id="KAJ7640210.1"/>
    </source>
</evidence>
<dbReference type="Pfam" id="PF00385">
    <property type="entry name" value="Chromo"/>
    <property type="match status" value="1"/>
</dbReference>
<feature type="domain" description="Chromo" evidence="1">
    <location>
        <begin position="28"/>
        <end position="73"/>
    </location>
</feature>
<comment type="caution">
    <text evidence="2">The sequence shown here is derived from an EMBL/GenBank/DDBJ whole genome shotgun (WGS) entry which is preliminary data.</text>
</comment>
<accession>A0AAD7C6C9</accession>
<protein>
    <recommendedName>
        <fullName evidence="1">Chromo domain-containing protein</fullName>
    </recommendedName>
</protein>
<name>A0AAD7C6C9_MYCRO</name>
<dbReference type="AlphaFoldDB" id="A0AAD7C6C9"/>
<feature type="non-terminal residue" evidence="2">
    <location>
        <position position="1"/>
    </location>
</feature>
<gene>
    <name evidence="2" type="ORF">B0H17DRAFT_854599</name>
</gene>
<dbReference type="Gene3D" id="2.40.50.40">
    <property type="match status" value="1"/>
</dbReference>
<keyword evidence="3" id="KW-1185">Reference proteome</keyword>
<evidence type="ECO:0000259" key="1">
    <source>
        <dbReference type="Pfam" id="PF00385"/>
    </source>
</evidence>
<dbReference type="InterPro" id="IPR023780">
    <property type="entry name" value="Chromo_domain"/>
</dbReference>
<reference evidence="2" key="1">
    <citation type="submission" date="2023-03" db="EMBL/GenBank/DDBJ databases">
        <title>Massive genome expansion in bonnet fungi (Mycena s.s.) driven by repeated elements and novel gene families across ecological guilds.</title>
        <authorList>
            <consortium name="Lawrence Berkeley National Laboratory"/>
            <person name="Harder C.B."/>
            <person name="Miyauchi S."/>
            <person name="Viragh M."/>
            <person name="Kuo A."/>
            <person name="Thoen E."/>
            <person name="Andreopoulos B."/>
            <person name="Lu D."/>
            <person name="Skrede I."/>
            <person name="Drula E."/>
            <person name="Henrissat B."/>
            <person name="Morin E."/>
            <person name="Kohler A."/>
            <person name="Barry K."/>
            <person name="LaButti K."/>
            <person name="Morin E."/>
            <person name="Salamov A."/>
            <person name="Lipzen A."/>
            <person name="Mereny Z."/>
            <person name="Hegedus B."/>
            <person name="Baldrian P."/>
            <person name="Stursova M."/>
            <person name="Weitz H."/>
            <person name="Taylor A."/>
            <person name="Grigoriev I.V."/>
            <person name="Nagy L.G."/>
            <person name="Martin F."/>
            <person name="Kauserud H."/>
        </authorList>
    </citation>
    <scope>NUCLEOTIDE SEQUENCE</scope>
    <source>
        <strain evidence="2">CBHHK067</strain>
    </source>
</reference>